<evidence type="ECO:0000256" key="1">
    <source>
        <dbReference type="SAM" id="Phobius"/>
    </source>
</evidence>
<evidence type="ECO:0000313" key="3">
    <source>
        <dbReference type="Proteomes" id="UP000258707"/>
    </source>
</evidence>
<evidence type="ECO:0000313" key="2">
    <source>
        <dbReference type="EMBL" id="AXR76157.1"/>
    </source>
</evidence>
<organism evidence="2 3">
    <name type="scientific">Natrarchaeobaculum sulfurireducens</name>
    <dbReference type="NCBI Taxonomy" id="2044521"/>
    <lineage>
        <taxon>Archaea</taxon>
        <taxon>Methanobacteriati</taxon>
        <taxon>Methanobacteriota</taxon>
        <taxon>Stenosarchaea group</taxon>
        <taxon>Halobacteria</taxon>
        <taxon>Halobacteriales</taxon>
        <taxon>Natrialbaceae</taxon>
        <taxon>Natrarchaeobaculum</taxon>
    </lineage>
</organism>
<feature type="transmembrane region" description="Helical" evidence="1">
    <location>
        <begin position="53"/>
        <end position="71"/>
    </location>
</feature>
<keyword evidence="1" id="KW-0812">Transmembrane</keyword>
<dbReference type="GeneID" id="37636639"/>
<sequence length="85" mass="9631">MSQESIRWSTPKEFASKTGKIIVALAGAMLMTGLLMLALPYTEYSPQTLERVIVVTVFYTTWMLLLFKLFFGKFIPLGMSKESET</sequence>
<keyword evidence="1" id="KW-1133">Transmembrane helix</keyword>
<name>A0A346P9G2_9EURY</name>
<geneLocation type="plasmid" evidence="3">
    <name>paarc1-01</name>
</geneLocation>
<reference evidence="2 3" key="1">
    <citation type="submission" date="2017-10" db="EMBL/GenBank/DDBJ databases">
        <title>Phenotypic and genomic properties of facultatively anaerobic sulfur-reducing natronoarchaea from hypersaline soda lakes.</title>
        <authorList>
            <person name="Sorokin D.Y."/>
            <person name="Kublanov I.V."/>
            <person name="Roman P."/>
            <person name="Sinninghe Damste J.S."/>
            <person name="Golyshin P.N."/>
            <person name="Rojo D."/>
            <person name="Ciordia S."/>
            <person name="Mena Md.C."/>
            <person name="Ferrer M."/>
            <person name="Messina E."/>
            <person name="Smedile F."/>
            <person name="La Spada G."/>
            <person name="La Cono V."/>
            <person name="Yakimov M.M."/>
        </authorList>
    </citation>
    <scope>NUCLEOTIDE SEQUENCE [LARGE SCALE GENOMIC DNA]</scope>
    <source>
        <strain evidence="2 3">AArc1</strain>
        <plasmid evidence="3">paarc1-01</plasmid>
    </source>
</reference>
<accession>A0A346P9G2</accession>
<keyword evidence="2" id="KW-0614">Plasmid</keyword>
<dbReference type="AlphaFoldDB" id="A0A346P9G2"/>
<dbReference type="RefSeq" id="WP_117362374.1">
    <property type="nucleotide sequence ID" value="NZ_CP024045.1"/>
</dbReference>
<proteinExistence type="predicted"/>
<dbReference type="EMBL" id="CP024045">
    <property type="protein sequence ID" value="AXR76157.1"/>
    <property type="molecule type" value="Genomic_DNA"/>
</dbReference>
<keyword evidence="1" id="KW-0472">Membrane</keyword>
<dbReference type="KEGG" id="nan:AArc1_4040"/>
<dbReference type="Proteomes" id="UP000258707">
    <property type="component" value="Plasmid pAArc1-01"/>
</dbReference>
<gene>
    <name evidence="2" type="ORF">AArc1_4040</name>
</gene>
<feature type="transmembrane region" description="Helical" evidence="1">
    <location>
        <begin position="21"/>
        <end position="41"/>
    </location>
</feature>
<protein>
    <submittedName>
        <fullName evidence="2">Uncharacterized protein</fullName>
    </submittedName>
</protein>